<dbReference type="RefSeq" id="WP_219426803.1">
    <property type="nucleotide sequence ID" value="NZ_JAHXQY010000028.1"/>
</dbReference>
<reference evidence="2" key="1">
    <citation type="submission" date="2021-07" db="EMBL/GenBank/DDBJ databases">
        <title>Genomic diversity and antimicrobial resistance of Prevotella spp. isolated from chronic lung disease airways.</title>
        <authorList>
            <person name="Webb K.A."/>
            <person name="Olagoke O.S."/>
            <person name="Baird T."/>
            <person name="Neill J."/>
            <person name="Pham A."/>
            <person name="Wells T.J."/>
            <person name="Ramsay K.A."/>
            <person name="Bell S.C."/>
            <person name="Sarovich D.S."/>
            <person name="Price E.P."/>
        </authorList>
    </citation>
    <scope>NUCLEOTIDE SEQUENCE</scope>
    <source>
        <strain evidence="2">SCHI0047.S.3</strain>
    </source>
</reference>
<sequence>MDVLVVGLGVIGTTYGLVFKQAGHNVEHYIREGSQKRDVKRLTVSLLDGRKTSEGIEKISEYTVQACSKRTYGIIVISVTQGKIADVMQEIKHAGITGTVLLCCNIWYNKQQLNELMMGYNYVLGFPVAGGSLRKGDTEEDMKLDACLFNHFMLEREDYTNIPNYQNIYQLFTSCNIKLEHPHDMLEWIWLHMALNAAVISVAGKYGDITNSSEAARSLMHSVSLLKNVIKVIRETTKIVASRGVTLSKYYNELWFYKLPACLSAHFMKRMFARNQLTRRIMELHGDTSDLLYICKSVYQTGTNAHVPAPQFYSCMDEIIKKTGTICGDKMSF</sequence>
<protein>
    <submittedName>
        <fullName evidence="2">2-dehydropantoate 2-reductase</fullName>
    </submittedName>
</protein>
<dbReference type="AlphaFoldDB" id="A0AAW4NRR4"/>
<organism evidence="2 3">
    <name type="scientific">Segatella salivae</name>
    <dbReference type="NCBI Taxonomy" id="228604"/>
    <lineage>
        <taxon>Bacteria</taxon>
        <taxon>Pseudomonadati</taxon>
        <taxon>Bacteroidota</taxon>
        <taxon>Bacteroidia</taxon>
        <taxon>Bacteroidales</taxon>
        <taxon>Prevotellaceae</taxon>
        <taxon>Segatella</taxon>
    </lineage>
</organism>
<dbReference type="InterPro" id="IPR013332">
    <property type="entry name" value="KPR_N"/>
</dbReference>
<dbReference type="EMBL" id="JAHXRF010000008">
    <property type="protein sequence ID" value="MBW4865678.1"/>
    <property type="molecule type" value="Genomic_DNA"/>
</dbReference>
<name>A0AAW4NRR4_9BACT</name>
<accession>A0AAW4NRR4</accession>
<dbReference type="Pfam" id="PF02558">
    <property type="entry name" value="ApbA"/>
    <property type="match status" value="1"/>
</dbReference>
<comment type="caution">
    <text evidence="2">The sequence shown here is derived from an EMBL/GenBank/DDBJ whole genome shotgun (WGS) entry which is preliminary data.</text>
</comment>
<evidence type="ECO:0000313" key="2">
    <source>
        <dbReference type="EMBL" id="MBW4865678.1"/>
    </source>
</evidence>
<dbReference type="Proteomes" id="UP001196873">
    <property type="component" value="Unassembled WGS sequence"/>
</dbReference>
<evidence type="ECO:0000313" key="3">
    <source>
        <dbReference type="Proteomes" id="UP001196873"/>
    </source>
</evidence>
<gene>
    <name evidence="2" type="ORF">KZY68_06570</name>
</gene>
<feature type="domain" description="Ketopantoate reductase N-terminal" evidence="1">
    <location>
        <begin position="3"/>
        <end position="125"/>
    </location>
</feature>
<evidence type="ECO:0000259" key="1">
    <source>
        <dbReference type="Pfam" id="PF02558"/>
    </source>
</evidence>
<proteinExistence type="predicted"/>